<keyword evidence="6" id="KW-0479">Metal-binding</keyword>
<evidence type="ECO:0000256" key="10">
    <source>
        <dbReference type="ARBA" id="ARBA00050776"/>
    </source>
</evidence>
<sequence length="391" mass="42798">MSDLPIYLDHHATTPVDPRVVDAMAPFWTTQFGNAASFQHEYGRQAAQRIEAATQQIAELLQCDPKCVVFTSGATEANNLAIKGILGPKLRQRSIAATPHVISTQVEHRAVIDPLKKLERRGVDVTWLPVDETGLIRLSDLEDAFRPETKLVSIIWASNEVGSIHPLAEIAALCEQRSIILHTDAVQAVGKLPINLSVSEAVNLLSFSAHKLYGPPGIGCLYVQPDDNRSFRLEPQIEGGGHQRGFRSGTLPLPLIIGFGKACEIARQESKEEQLRLMQLRDQFQQLLQQGIPDIRINGDLNNRLAGNLNISIPQVDGEALLSHLTEIAVSSGSACTSTNPEPSHVLRAMGIDDRLCRASLRFGLGRSTTAVELHEAARHVIEVVNSLRQS</sequence>
<dbReference type="SUPFAM" id="SSF53383">
    <property type="entry name" value="PLP-dependent transferases"/>
    <property type="match status" value="1"/>
</dbReference>
<comment type="cofactor">
    <cofactor evidence="1">
        <name>pyridoxal 5'-phosphate</name>
        <dbReference type="ChEBI" id="CHEBI:597326"/>
    </cofactor>
</comment>
<keyword evidence="11" id="KW-0175">Coiled coil</keyword>
<dbReference type="GO" id="GO:0051536">
    <property type="term" value="F:iron-sulfur cluster binding"/>
    <property type="evidence" value="ECO:0007669"/>
    <property type="project" value="UniProtKB-KW"/>
</dbReference>
<evidence type="ECO:0000256" key="6">
    <source>
        <dbReference type="ARBA" id="ARBA00022723"/>
    </source>
</evidence>
<dbReference type="PANTHER" id="PTHR11601">
    <property type="entry name" value="CYSTEINE DESULFURYLASE FAMILY MEMBER"/>
    <property type="match status" value="1"/>
</dbReference>
<evidence type="ECO:0000256" key="3">
    <source>
        <dbReference type="ARBA" id="ARBA00006490"/>
    </source>
</evidence>
<dbReference type="PANTHER" id="PTHR11601:SF34">
    <property type="entry name" value="CYSTEINE DESULFURASE"/>
    <property type="match status" value="1"/>
</dbReference>
<dbReference type="EMBL" id="CP036281">
    <property type="protein sequence ID" value="QDU81521.1"/>
    <property type="molecule type" value="Genomic_DNA"/>
</dbReference>
<evidence type="ECO:0000259" key="12">
    <source>
        <dbReference type="Pfam" id="PF00266"/>
    </source>
</evidence>
<proteinExistence type="inferred from homology"/>
<dbReference type="GO" id="GO:0046872">
    <property type="term" value="F:metal ion binding"/>
    <property type="evidence" value="ECO:0007669"/>
    <property type="project" value="UniProtKB-KW"/>
</dbReference>
<dbReference type="GO" id="GO:0031071">
    <property type="term" value="F:cysteine desulfurase activity"/>
    <property type="evidence" value="ECO:0007669"/>
    <property type="project" value="UniProtKB-EC"/>
</dbReference>
<evidence type="ECO:0000256" key="2">
    <source>
        <dbReference type="ARBA" id="ARBA00003120"/>
    </source>
</evidence>
<evidence type="ECO:0000256" key="9">
    <source>
        <dbReference type="ARBA" id="ARBA00023014"/>
    </source>
</evidence>
<comment type="catalytic activity">
    <reaction evidence="10">
        <text>(sulfur carrier)-H + L-cysteine = (sulfur carrier)-SH + L-alanine</text>
        <dbReference type="Rhea" id="RHEA:43892"/>
        <dbReference type="Rhea" id="RHEA-COMP:14737"/>
        <dbReference type="Rhea" id="RHEA-COMP:14739"/>
        <dbReference type="ChEBI" id="CHEBI:29917"/>
        <dbReference type="ChEBI" id="CHEBI:35235"/>
        <dbReference type="ChEBI" id="CHEBI:57972"/>
        <dbReference type="ChEBI" id="CHEBI:64428"/>
        <dbReference type="EC" id="2.8.1.7"/>
    </reaction>
</comment>
<dbReference type="InterPro" id="IPR000192">
    <property type="entry name" value="Aminotrans_V_dom"/>
</dbReference>
<organism evidence="13 14">
    <name type="scientific">Polystyrenella longa</name>
    <dbReference type="NCBI Taxonomy" id="2528007"/>
    <lineage>
        <taxon>Bacteria</taxon>
        <taxon>Pseudomonadati</taxon>
        <taxon>Planctomycetota</taxon>
        <taxon>Planctomycetia</taxon>
        <taxon>Planctomycetales</taxon>
        <taxon>Planctomycetaceae</taxon>
        <taxon>Polystyrenella</taxon>
    </lineage>
</organism>
<reference evidence="13 14" key="1">
    <citation type="submission" date="2019-02" db="EMBL/GenBank/DDBJ databases">
        <title>Deep-cultivation of Planctomycetes and their phenomic and genomic characterization uncovers novel biology.</title>
        <authorList>
            <person name="Wiegand S."/>
            <person name="Jogler M."/>
            <person name="Boedeker C."/>
            <person name="Pinto D."/>
            <person name="Vollmers J."/>
            <person name="Rivas-Marin E."/>
            <person name="Kohn T."/>
            <person name="Peeters S.H."/>
            <person name="Heuer A."/>
            <person name="Rast P."/>
            <person name="Oberbeckmann S."/>
            <person name="Bunk B."/>
            <person name="Jeske O."/>
            <person name="Meyerdierks A."/>
            <person name="Storesund J.E."/>
            <person name="Kallscheuer N."/>
            <person name="Luecker S."/>
            <person name="Lage O.M."/>
            <person name="Pohl T."/>
            <person name="Merkel B.J."/>
            <person name="Hornburger P."/>
            <person name="Mueller R.-W."/>
            <person name="Bruemmer F."/>
            <person name="Labrenz M."/>
            <person name="Spormann A.M."/>
            <person name="Op den Camp H."/>
            <person name="Overmann J."/>
            <person name="Amann R."/>
            <person name="Jetten M.S.M."/>
            <person name="Mascher T."/>
            <person name="Medema M.H."/>
            <person name="Devos D.P."/>
            <person name="Kaster A.-K."/>
            <person name="Ovreas L."/>
            <person name="Rohde M."/>
            <person name="Galperin M.Y."/>
            <person name="Jogler C."/>
        </authorList>
    </citation>
    <scope>NUCLEOTIDE SEQUENCE [LARGE SCALE GENOMIC DNA]</scope>
    <source>
        <strain evidence="13 14">Pla110</strain>
    </source>
</reference>
<keyword evidence="14" id="KW-1185">Reference proteome</keyword>
<evidence type="ECO:0000313" key="14">
    <source>
        <dbReference type="Proteomes" id="UP000317178"/>
    </source>
</evidence>
<keyword evidence="9" id="KW-0411">Iron-sulfur</keyword>
<dbReference type="AlphaFoldDB" id="A0A518CQL8"/>
<dbReference type="Proteomes" id="UP000317178">
    <property type="component" value="Chromosome"/>
</dbReference>
<dbReference type="KEGG" id="plon:Pla110_32630"/>
<evidence type="ECO:0000256" key="11">
    <source>
        <dbReference type="SAM" id="Coils"/>
    </source>
</evidence>
<feature type="coiled-coil region" evidence="11">
    <location>
        <begin position="263"/>
        <end position="290"/>
    </location>
</feature>
<keyword evidence="8" id="KW-0408">Iron</keyword>
<dbReference type="InterPro" id="IPR015421">
    <property type="entry name" value="PyrdxlP-dep_Trfase_major"/>
</dbReference>
<feature type="domain" description="Aminotransferase class V" evidence="12">
    <location>
        <begin position="6"/>
        <end position="362"/>
    </location>
</feature>
<gene>
    <name evidence="13" type="primary">iscS</name>
    <name evidence="13" type="ORF">Pla110_32630</name>
</gene>
<evidence type="ECO:0000256" key="7">
    <source>
        <dbReference type="ARBA" id="ARBA00022898"/>
    </source>
</evidence>
<accession>A0A518CQL8</accession>
<evidence type="ECO:0000256" key="4">
    <source>
        <dbReference type="ARBA" id="ARBA00012239"/>
    </source>
</evidence>
<dbReference type="InterPro" id="IPR016454">
    <property type="entry name" value="Cysteine_dSase"/>
</dbReference>
<dbReference type="EC" id="2.8.1.7" evidence="4"/>
<evidence type="ECO:0000256" key="1">
    <source>
        <dbReference type="ARBA" id="ARBA00001933"/>
    </source>
</evidence>
<dbReference type="Gene3D" id="3.90.1150.10">
    <property type="entry name" value="Aspartate Aminotransferase, domain 1"/>
    <property type="match status" value="1"/>
</dbReference>
<comment type="function">
    <text evidence="2">Catalyzes the removal of elemental sulfur atoms from cysteine to produce alanine. Seems to participate in the biosynthesis of the nitrogenase metalloclusters by providing the inorganic sulfur required for the Fe-S core formation.</text>
</comment>
<dbReference type="InterPro" id="IPR015424">
    <property type="entry name" value="PyrdxlP-dep_Trfase"/>
</dbReference>
<comment type="similarity">
    <text evidence="3">Belongs to the class-V pyridoxal-phosphate-dependent aminotransferase family. NifS/IscS subfamily.</text>
</comment>
<dbReference type="FunFam" id="3.40.640.10:FF:000084">
    <property type="entry name" value="IscS-like cysteine desulfurase"/>
    <property type="match status" value="1"/>
</dbReference>
<dbReference type="RefSeq" id="WP_144996937.1">
    <property type="nucleotide sequence ID" value="NZ_CP036281.1"/>
</dbReference>
<dbReference type="PIRSF" id="PIRSF005572">
    <property type="entry name" value="NifS"/>
    <property type="match status" value="1"/>
</dbReference>
<dbReference type="InterPro" id="IPR015422">
    <property type="entry name" value="PyrdxlP-dep_Trfase_small"/>
</dbReference>
<keyword evidence="5 13" id="KW-0808">Transferase</keyword>
<dbReference type="Pfam" id="PF00266">
    <property type="entry name" value="Aminotran_5"/>
    <property type="match status" value="1"/>
</dbReference>
<evidence type="ECO:0000256" key="5">
    <source>
        <dbReference type="ARBA" id="ARBA00022679"/>
    </source>
</evidence>
<dbReference type="OrthoDB" id="9808002at2"/>
<name>A0A518CQL8_9PLAN</name>
<evidence type="ECO:0000256" key="8">
    <source>
        <dbReference type="ARBA" id="ARBA00023004"/>
    </source>
</evidence>
<protein>
    <recommendedName>
        <fullName evidence="4">cysteine desulfurase</fullName>
        <ecNumber evidence="4">2.8.1.7</ecNumber>
    </recommendedName>
</protein>
<dbReference type="Gene3D" id="3.40.640.10">
    <property type="entry name" value="Type I PLP-dependent aspartate aminotransferase-like (Major domain)"/>
    <property type="match status" value="1"/>
</dbReference>
<evidence type="ECO:0000313" key="13">
    <source>
        <dbReference type="EMBL" id="QDU81521.1"/>
    </source>
</evidence>
<keyword evidence="7" id="KW-0663">Pyridoxal phosphate</keyword>